<sequence length="144" mass="15280">MRKLFLALLVAIGAIGVSACSDKPAVYTATNMFGGSSVGVTAKLSLNNFGGDAKEGTGTLEVTKDPSSQWAGSVGTFDVTWKSWDSQGHEFMILVPSRKDAFVLGLNPLTTTLMGNKKSFWCQDCERLRSGAGVGILPGLFLKE</sequence>
<feature type="signal peptide" evidence="1">
    <location>
        <begin position="1"/>
        <end position="19"/>
    </location>
</feature>
<dbReference type="OrthoDB" id="8963861at2"/>
<reference evidence="3" key="1">
    <citation type="submission" date="2018-11" db="EMBL/GenBank/DDBJ databases">
        <title>FDA dAtabase for Regulatory Grade micrObial Sequences (FDA-ARGOS): Supporting development and validation of Infectious Disease Dx tests.</title>
        <authorList>
            <person name="Goldberg B."/>
            <person name="Campos J."/>
            <person name="Tallon L."/>
            <person name="Sadzewicz L."/>
            <person name="Zhao X."/>
            <person name="Vavikolanu K."/>
            <person name="Mehta A."/>
            <person name="Aluvathingal J."/>
            <person name="Nadendla S."/>
            <person name="Geyer C."/>
            <person name="Nandy P."/>
            <person name="Yan Y."/>
            <person name="Sichtig H."/>
        </authorList>
    </citation>
    <scope>NUCLEOTIDE SEQUENCE [LARGE SCALE GENOMIC DNA]</scope>
    <source>
        <strain evidence="3">FDAARGOS_614</strain>
        <plasmid evidence="3">unnamed1</plasmid>
    </source>
</reference>
<proteinExistence type="predicted"/>
<dbReference type="AlphaFoldDB" id="A0A3G8GW77"/>
<dbReference type="KEGG" id="cpau:EHF44_00485"/>
<feature type="chain" id="PRO_5018081622" description="Lipoprotein" evidence="1">
    <location>
        <begin position="20"/>
        <end position="144"/>
    </location>
</feature>
<protein>
    <recommendedName>
        <fullName evidence="4">Lipoprotein</fullName>
    </recommendedName>
</protein>
<evidence type="ECO:0000313" key="2">
    <source>
        <dbReference type="EMBL" id="AZG12210.1"/>
    </source>
</evidence>
<gene>
    <name evidence="2" type="ORF">EHF44_00485</name>
</gene>
<dbReference type="EMBL" id="CP033968">
    <property type="protein sequence ID" value="AZG12210.1"/>
    <property type="molecule type" value="Genomic_DNA"/>
</dbReference>
<dbReference type="PROSITE" id="PS51257">
    <property type="entry name" value="PROKAR_LIPOPROTEIN"/>
    <property type="match status" value="1"/>
</dbReference>
<geneLocation type="plasmid" evidence="2">
    <name>unnamed1</name>
</geneLocation>
<keyword evidence="1" id="KW-0732">Signal</keyword>
<evidence type="ECO:0000313" key="3">
    <source>
        <dbReference type="Proteomes" id="UP000270411"/>
    </source>
</evidence>
<organism evidence="2 3">
    <name type="scientific">Cupriavidus pauculus</name>
    <dbReference type="NCBI Taxonomy" id="82633"/>
    <lineage>
        <taxon>Bacteria</taxon>
        <taxon>Pseudomonadati</taxon>
        <taxon>Pseudomonadota</taxon>
        <taxon>Betaproteobacteria</taxon>
        <taxon>Burkholderiales</taxon>
        <taxon>Burkholderiaceae</taxon>
        <taxon>Cupriavidus</taxon>
    </lineage>
</organism>
<accession>A0A3G8GW77</accession>
<keyword evidence="2" id="KW-0614">Plasmid</keyword>
<dbReference type="Proteomes" id="UP000270411">
    <property type="component" value="Plasmid unnamed1"/>
</dbReference>
<name>A0A3G8GW77_9BURK</name>
<evidence type="ECO:0008006" key="4">
    <source>
        <dbReference type="Google" id="ProtNLM"/>
    </source>
</evidence>
<evidence type="ECO:0000256" key="1">
    <source>
        <dbReference type="SAM" id="SignalP"/>
    </source>
</evidence>